<gene>
    <name evidence="2" type="ORF">GALMADRAFT_118802</name>
</gene>
<dbReference type="Proteomes" id="UP000027222">
    <property type="component" value="Unassembled WGS sequence"/>
</dbReference>
<feature type="compositionally biased region" description="Polar residues" evidence="1">
    <location>
        <begin position="82"/>
        <end position="96"/>
    </location>
</feature>
<sequence>MYLRFSDHLWGHGLNNVLQEKLLYALISHHSNRSFVFEDFVWSHLPFPYTLYDFSLRPTRVPMSAFLGGWIVGGNKSSNFSVEKQNTGDSLRSAQTPAADLGSDASRSSPYSSHLLALPPPPSATADGVHILQWWVERLSRDDVKAAKCVVVRELERRVWDSDFFGSSRILSLFPLLQDSPVLRKFEWSPLVNGVVERSVSRLFRPSAQVRQPSVPGIPDFSSTFAKGTANRIFANDSMPGVLAVHLRRGDYKRHCVRLSNWGAGYMGWNRLVDGQAEDRLDFKAGLTAFPTYDTQESSHNTSANDQQKKDAYYLAHCLPTIPQIVSRLRQVRATYNPAPLPSNSGSTSGKQHHTLSQVYVLTNGWPSFVAELRTALLADGWERVVASVDLEDDDVDALIPGSQDTKLVSEQRKAIGLSTEEMGVSAAIDMGLAERAEVFVGNGFSSLSANVVMLRMAKGLPIHSNRLL</sequence>
<keyword evidence="3" id="KW-1185">Reference proteome</keyword>
<reference evidence="3" key="1">
    <citation type="journal article" date="2014" name="Proc. Natl. Acad. Sci. U.S.A.">
        <title>Extensive sampling of basidiomycete genomes demonstrates inadequacy of the white-rot/brown-rot paradigm for wood decay fungi.</title>
        <authorList>
            <person name="Riley R."/>
            <person name="Salamov A.A."/>
            <person name="Brown D.W."/>
            <person name="Nagy L.G."/>
            <person name="Floudas D."/>
            <person name="Held B.W."/>
            <person name="Levasseur A."/>
            <person name="Lombard V."/>
            <person name="Morin E."/>
            <person name="Otillar R."/>
            <person name="Lindquist E.A."/>
            <person name="Sun H."/>
            <person name="LaButti K.M."/>
            <person name="Schmutz J."/>
            <person name="Jabbour D."/>
            <person name="Luo H."/>
            <person name="Baker S.E."/>
            <person name="Pisabarro A.G."/>
            <person name="Walton J.D."/>
            <person name="Blanchette R.A."/>
            <person name="Henrissat B."/>
            <person name="Martin F."/>
            <person name="Cullen D."/>
            <person name="Hibbett D.S."/>
            <person name="Grigoriev I.V."/>
        </authorList>
    </citation>
    <scope>NUCLEOTIDE SEQUENCE [LARGE SCALE GENOMIC DNA]</scope>
    <source>
        <strain evidence="3">CBS 339.88</strain>
    </source>
</reference>
<dbReference type="AlphaFoldDB" id="A0A067T438"/>
<name>A0A067T438_GALM3</name>
<organism evidence="2 3">
    <name type="scientific">Galerina marginata (strain CBS 339.88)</name>
    <dbReference type="NCBI Taxonomy" id="685588"/>
    <lineage>
        <taxon>Eukaryota</taxon>
        <taxon>Fungi</taxon>
        <taxon>Dikarya</taxon>
        <taxon>Basidiomycota</taxon>
        <taxon>Agaricomycotina</taxon>
        <taxon>Agaricomycetes</taxon>
        <taxon>Agaricomycetidae</taxon>
        <taxon>Agaricales</taxon>
        <taxon>Agaricineae</taxon>
        <taxon>Strophariaceae</taxon>
        <taxon>Galerina</taxon>
    </lineage>
</organism>
<evidence type="ECO:0000313" key="3">
    <source>
        <dbReference type="Proteomes" id="UP000027222"/>
    </source>
</evidence>
<protein>
    <submittedName>
        <fullName evidence="2">Uncharacterized protein</fullName>
    </submittedName>
</protein>
<evidence type="ECO:0000313" key="2">
    <source>
        <dbReference type="EMBL" id="KDR77925.1"/>
    </source>
</evidence>
<evidence type="ECO:0000256" key="1">
    <source>
        <dbReference type="SAM" id="MobiDB-lite"/>
    </source>
</evidence>
<feature type="region of interest" description="Disordered" evidence="1">
    <location>
        <begin position="82"/>
        <end position="107"/>
    </location>
</feature>
<dbReference type="STRING" id="685588.A0A067T438"/>
<dbReference type="OrthoDB" id="2559662at2759"/>
<dbReference type="EMBL" id="KL142375">
    <property type="protein sequence ID" value="KDR77925.1"/>
    <property type="molecule type" value="Genomic_DNA"/>
</dbReference>
<dbReference type="CDD" id="cd11296">
    <property type="entry name" value="O-FucT_like"/>
    <property type="match status" value="1"/>
</dbReference>
<proteinExistence type="predicted"/>
<accession>A0A067T438</accession>
<dbReference type="Gene3D" id="3.40.50.11350">
    <property type="match status" value="1"/>
</dbReference>
<dbReference type="HOGENOM" id="CLU_014826_1_0_1"/>